<evidence type="ECO:0000313" key="2">
    <source>
        <dbReference type="Proteomes" id="UP000007264"/>
    </source>
</evidence>
<dbReference type="Proteomes" id="UP000007264">
    <property type="component" value="Unassembled WGS sequence"/>
</dbReference>
<dbReference type="RefSeq" id="XP_005652351.1">
    <property type="nucleotide sequence ID" value="XM_005652294.1"/>
</dbReference>
<organism evidence="1 2">
    <name type="scientific">Coccomyxa subellipsoidea (strain C-169)</name>
    <name type="common">Green microalga</name>
    <dbReference type="NCBI Taxonomy" id="574566"/>
    <lineage>
        <taxon>Eukaryota</taxon>
        <taxon>Viridiplantae</taxon>
        <taxon>Chlorophyta</taxon>
        <taxon>core chlorophytes</taxon>
        <taxon>Trebouxiophyceae</taxon>
        <taxon>Trebouxiophyceae incertae sedis</taxon>
        <taxon>Coccomyxaceae</taxon>
        <taxon>Coccomyxa</taxon>
        <taxon>Coccomyxa subellipsoidea</taxon>
    </lineage>
</organism>
<sequence>MTANEWARSGASVCQNLNHLNLGRMELKIGNLGYLEQQHIPAEDKLAQVLGAMRWASNRWQACTYLHIRLYTRVQIPGEDAADLASRLKERSPQHLKTLGLLAIHHNLAAGCIFEALLASLKLDGPWECLKMGDETEVPSLPALRNVTLFHMDDVIAEKDIGHFVAPLSCLEVLDLSAMFECLAVLNLGHMRRLQRLGTG</sequence>
<dbReference type="GeneID" id="17045822"/>
<gene>
    <name evidence="1" type="ORF">COCSUDRAFT_55789</name>
</gene>
<evidence type="ECO:0000313" key="1">
    <source>
        <dbReference type="EMBL" id="EIE27807.1"/>
    </source>
</evidence>
<dbReference type="AlphaFoldDB" id="I0ZAY8"/>
<protein>
    <submittedName>
        <fullName evidence="1">Uncharacterized protein</fullName>
    </submittedName>
</protein>
<proteinExistence type="predicted"/>
<comment type="caution">
    <text evidence="1">The sequence shown here is derived from an EMBL/GenBank/DDBJ whole genome shotgun (WGS) entry which is preliminary data.</text>
</comment>
<accession>I0ZAY8</accession>
<dbReference type="KEGG" id="csl:COCSUDRAFT_55789"/>
<name>I0ZAY8_COCSC</name>
<reference evidence="1 2" key="1">
    <citation type="journal article" date="2012" name="Genome Biol.">
        <title>The genome of the polar eukaryotic microalga coccomyxa subellipsoidea reveals traits of cold adaptation.</title>
        <authorList>
            <person name="Blanc G."/>
            <person name="Agarkova I."/>
            <person name="Grimwood J."/>
            <person name="Kuo A."/>
            <person name="Brueggeman A."/>
            <person name="Dunigan D."/>
            <person name="Gurnon J."/>
            <person name="Ladunga I."/>
            <person name="Lindquist E."/>
            <person name="Lucas S."/>
            <person name="Pangilinan J."/>
            <person name="Proschold T."/>
            <person name="Salamov A."/>
            <person name="Schmutz J."/>
            <person name="Weeks D."/>
            <person name="Yamada T."/>
            <person name="Claverie J.M."/>
            <person name="Grigoriev I."/>
            <person name="Van Etten J."/>
            <person name="Lomsadze A."/>
            <person name="Borodovsky M."/>
        </authorList>
    </citation>
    <scope>NUCLEOTIDE SEQUENCE [LARGE SCALE GENOMIC DNA]</scope>
    <source>
        <strain evidence="1 2">C-169</strain>
    </source>
</reference>
<dbReference type="EMBL" id="AGSI01000001">
    <property type="protein sequence ID" value="EIE27807.1"/>
    <property type="molecule type" value="Genomic_DNA"/>
</dbReference>
<keyword evidence="2" id="KW-1185">Reference proteome</keyword>